<organism evidence="1 2">
    <name type="scientific">Candidatus Filomicrobium marinum</name>
    <dbReference type="NCBI Taxonomy" id="1608628"/>
    <lineage>
        <taxon>Bacteria</taxon>
        <taxon>Pseudomonadati</taxon>
        <taxon>Pseudomonadota</taxon>
        <taxon>Alphaproteobacteria</taxon>
        <taxon>Hyphomicrobiales</taxon>
        <taxon>Hyphomicrobiaceae</taxon>
        <taxon>Filomicrobium</taxon>
    </lineage>
</organism>
<keyword evidence="2" id="KW-1185">Reference proteome</keyword>
<dbReference type="EMBL" id="LN829119">
    <property type="protein sequence ID" value="CPR18214.1"/>
    <property type="molecule type" value="Genomic_DNA"/>
</dbReference>
<protein>
    <submittedName>
        <fullName evidence="1">Uncharacterized protein</fullName>
    </submittedName>
</protein>
<dbReference type="Proteomes" id="UP000033187">
    <property type="component" value="Chromosome 1"/>
</dbReference>
<gene>
    <name evidence="1" type="ORF">YBN1229_v1_1608</name>
</gene>
<evidence type="ECO:0000313" key="1">
    <source>
        <dbReference type="EMBL" id="CPR18214.1"/>
    </source>
</evidence>
<name>A0A0D6JEV7_9HYPH</name>
<sequence>MGRTERARVEAIAAADAQVLVMQNDAFVGLVEAVDGADGHARCIRAVHARDRNRPLTRFAVVDCDDTPTVYAPRHLMLVFTGGDASVALNAAFGVAEKLHTCHGSGPPDLAERGL</sequence>
<proteinExistence type="predicted"/>
<accession>A0A0D6JEV7</accession>
<dbReference type="KEGG" id="fil:BN1229_v1_1606"/>
<evidence type="ECO:0000313" key="2">
    <source>
        <dbReference type="Proteomes" id="UP000033187"/>
    </source>
</evidence>
<reference evidence="2" key="1">
    <citation type="submission" date="2015-02" db="EMBL/GenBank/DDBJ databases">
        <authorList>
            <person name="Chooi Y.-H."/>
        </authorList>
    </citation>
    <scope>NUCLEOTIDE SEQUENCE [LARGE SCALE GENOMIC DNA]</scope>
    <source>
        <strain evidence="2">strain Y</strain>
    </source>
</reference>
<dbReference type="AlphaFoldDB" id="A0A0D6JEV7"/>
<dbReference type="KEGG" id="fiy:BN1229_v1_1608"/>